<accession>H8Z6F3</accession>
<gene>
    <name evidence="1" type="ORF">Thi970DRAFT_04393</name>
</gene>
<keyword evidence="2" id="KW-1185">Reference proteome</keyword>
<name>H8Z6F3_9GAMM</name>
<dbReference type="Proteomes" id="UP000002964">
    <property type="component" value="Unassembled WGS sequence"/>
</dbReference>
<reference evidence="2" key="1">
    <citation type="submission" date="2011-06" db="EMBL/GenBank/DDBJ databases">
        <authorList>
            <consortium name="US DOE Joint Genome Institute (JGI-PGF)"/>
            <person name="Lucas S."/>
            <person name="Han J."/>
            <person name="Lapidus A."/>
            <person name="Cheng J.-F."/>
            <person name="Goodwin L."/>
            <person name="Pitluck S."/>
            <person name="Peters L."/>
            <person name="Land M.L."/>
            <person name="Hauser L."/>
            <person name="Vogl K."/>
            <person name="Liu Z."/>
            <person name="Overmann J."/>
            <person name="Frigaard N.-U."/>
            <person name="Bryant D.A."/>
            <person name="Woyke T.J."/>
        </authorList>
    </citation>
    <scope>NUCLEOTIDE SEQUENCE [LARGE SCALE GENOMIC DNA]</scope>
    <source>
        <strain evidence="2">970</strain>
    </source>
</reference>
<protein>
    <submittedName>
        <fullName evidence="1">Uncharacterized protein</fullName>
    </submittedName>
</protein>
<dbReference type="AlphaFoldDB" id="H8Z6F3"/>
<reference evidence="1 2" key="2">
    <citation type="submission" date="2011-11" db="EMBL/GenBank/DDBJ databases">
        <authorList>
            <consortium name="US DOE Joint Genome Institute"/>
            <person name="Lucas S."/>
            <person name="Han J."/>
            <person name="Lapidus A."/>
            <person name="Cheng J.-F."/>
            <person name="Goodwin L."/>
            <person name="Pitluck S."/>
            <person name="Peters L."/>
            <person name="Ovchinnikova G."/>
            <person name="Zhang X."/>
            <person name="Detter J.C."/>
            <person name="Han C."/>
            <person name="Tapia R."/>
            <person name="Land M."/>
            <person name="Hauser L."/>
            <person name="Kyrpides N."/>
            <person name="Ivanova N."/>
            <person name="Pagani I."/>
            <person name="Vogl K."/>
            <person name="Liu Z."/>
            <person name="Overmann J."/>
            <person name="Frigaard N.-U."/>
            <person name="Bryant D."/>
            <person name="Woyke T."/>
        </authorList>
    </citation>
    <scope>NUCLEOTIDE SEQUENCE [LARGE SCALE GENOMIC DNA]</scope>
    <source>
        <strain evidence="1 2">970</strain>
    </source>
</reference>
<evidence type="ECO:0000313" key="2">
    <source>
        <dbReference type="Proteomes" id="UP000002964"/>
    </source>
</evidence>
<dbReference type="HOGENOM" id="CLU_2604976_0_0_6"/>
<organism evidence="1 2">
    <name type="scientific">Thiorhodovibrio frisius</name>
    <dbReference type="NCBI Taxonomy" id="631362"/>
    <lineage>
        <taxon>Bacteria</taxon>
        <taxon>Pseudomonadati</taxon>
        <taxon>Pseudomonadota</taxon>
        <taxon>Gammaproteobacteria</taxon>
        <taxon>Chromatiales</taxon>
        <taxon>Chromatiaceae</taxon>
        <taxon>Thiorhodovibrio</taxon>
    </lineage>
</organism>
<evidence type="ECO:0000313" key="1">
    <source>
        <dbReference type="EMBL" id="EIC20737.1"/>
    </source>
</evidence>
<dbReference type="EMBL" id="JH603170">
    <property type="protein sequence ID" value="EIC20737.1"/>
    <property type="molecule type" value="Genomic_DNA"/>
</dbReference>
<sequence length="79" mass="8480">MIGAKLHAWRMALDPIAAVALGRIRGQIGVFEQCAQVGAGFIQLDHTQADGHLEYLAVSIPTRLPPLPSVGLHIDEVDI</sequence>
<proteinExistence type="predicted"/>